<feature type="compositionally biased region" description="Polar residues" evidence="1">
    <location>
        <begin position="585"/>
        <end position="595"/>
    </location>
</feature>
<dbReference type="PROSITE" id="PS50268">
    <property type="entry name" value="CADHERIN_2"/>
    <property type="match status" value="1"/>
</dbReference>
<evidence type="ECO:0000313" key="4">
    <source>
        <dbReference type="Proteomes" id="UP001595729"/>
    </source>
</evidence>
<feature type="domain" description="Cadherin" evidence="2">
    <location>
        <begin position="1336"/>
        <end position="1429"/>
    </location>
</feature>
<name>A0ABV7W7K2_9BURK</name>
<dbReference type="Gene3D" id="2.60.40.10">
    <property type="entry name" value="Immunoglobulins"/>
    <property type="match status" value="1"/>
</dbReference>
<organism evidence="3 4">
    <name type="scientific">Hydrogenophaga luteola</name>
    <dbReference type="NCBI Taxonomy" id="1591122"/>
    <lineage>
        <taxon>Bacteria</taxon>
        <taxon>Pseudomonadati</taxon>
        <taxon>Pseudomonadota</taxon>
        <taxon>Betaproteobacteria</taxon>
        <taxon>Burkholderiales</taxon>
        <taxon>Comamonadaceae</taxon>
        <taxon>Hydrogenophaga</taxon>
    </lineage>
</organism>
<feature type="region of interest" description="Disordered" evidence="1">
    <location>
        <begin position="567"/>
        <end position="613"/>
    </location>
</feature>
<dbReference type="InterPro" id="IPR002126">
    <property type="entry name" value="Cadherin-like_dom"/>
</dbReference>
<protein>
    <submittedName>
        <fullName evidence="3">Tandem-95 repeat protein</fullName>
    </submittedName>
</protein>
<evidence type="ECO:0000259" key="2">
    <source>
        <dbReference type="PROSITE" id="PS50268"/>
    </source>
</evidence>
<comment type="caution">
    <text evidence="3">The sequence shown here is derived from an EMBL/GenBank/DDBJ whole genome shotgun (WGS) entry which is preliminary data.</text>
</comment>
<dbReference type="InterPro" id="IPR013783">
    <property type="entry name" value="Ig-like_fold"/>
</dbReference>
<feature type="region of interest" description="Disordered" evidence="1">
    <location>
        <begin position="20"/>
        <end position="94"/>
    </location>
</feature>
<dbReference type="Proteomes" id="UP001595729">
    <property type="component" value="Unassembled WGS sequence"/>
</dbReference>
<feature type="region of interest" description="Disordered" evidence="1">
    <location>
        <begin position="1221"/>
        <end position="1241"/>
    </location>
</feature>
<keyword evidence="4" id="KW-1185">Reference proteome</keyword>
<feature type="compositionally biased region" description="Polar residues" evidence="1">
    <location>
        <begin position="896"/>
        <end position="907"/>
    </location>
</feature>
<feature type="non-terminal residue" evidence="3">
    <location>
        <position position="1472"/>
    </location>
</feature>
<dbReference type="SUPFAM" id="SSF49313">
    <property type="entry name" value="Cadherin-like"/>
    <property type="match status" value="1"/>
</dbReference>
<feature type="region of interest" description="Disordered" evidence="1">
    <location>
        <begin position="863"/>
        <end position="913"/>
    </location>
</feature>
<dbReference type="Gene3D" id="2.60.40.3440">
    <property type="match status" value="2"/>
</dbReference>
<dbReference type="Pfam" id="PF17803">
    <property type="entry name" value="Cadherin_4"/>
    <property type="match status" value="1"/>
</dbReference>
<dbReference type="RefSeq" id="WP_382174088.1">
    <property type="nucleotide sequence ID" value="NZ_JBHRXX010000005.1"/>
</dbReference>
<sequence>MALEQRFMFDGAAALEVAALSSDAPTSPASEPPSQPSTETAASTPPAETPQTGAQTAEPQESKEPEDAKEAEASGEPEDTADETSTAQPDAQVQEATALPETPVAVAEDPSLNFAPVNTATLPPILTEAMAQADSTLATFAQDSAAPAQLFTLFNGGQEAPSQSWTAQADDLLDHLHSGGAPVTVVLLDHQSMNGLIGAYAPPTADSEGVIYLNADWLAVQTEASTVSRVLLEEMGHAIDHQLNSGADTAGDEGERFALTLLGRTLTEEQATRIAAEDDGSTLLIDGRSVEVEAASLTFAAVFQGTPSSMSEEAQSLNNIAPLVGSNFQFVSSNPSDPYFSGNNVTGYLTYLDGNGAPQSIYGVASRLFKTGNTVDGIYFYATGADGLIGTGDAGETAYLLQVNAVFVTGSDNGTSSDPVDNALNDLLVGYEAPTAYADTSDSPGALSAIETGFSDAGRNATGNVLGNDTGNAALSVQSITGTSGTQSVTAGTSGAGTSGGTSVTGSYGTLYIAADGSYRYEVDNSSTAVNALRLSTNTLTDTFTYQITDAEGATATATLTVRIEGSNDAPTAANDTDTAKESLLSDSTQYTSSDPLGRTAEGNVLANDTDPDRYGETAEIDGLFAAGTYVTHFMGGATTNLTFSPTASTLQNVGTSHYVYIQTGGNYTLLTAGGSPVMVTSNTKLPDGSYSLNLSGTPTNYTLNSGSQVAFATSGNATVTSGGNTRTAEVGGSTTVVTSTVTVTQTEGTIQAGMSISGTGIADGTRVTGVTVNGSGQLVLQLSQQLTGTPSGNFNFSAAAGTTLTGRYGTLLLNADGGYVYTPFANNDALAPGATGVDSFQYTMRDDAGVASVATLSITVTGSASTDPNAVNDSGNATEAGGAANTGGSNASGTVLTNDTTPSGSLSVVAGRPDASASESAIGAGSYTDLTGDFGTLRLWSNGTYTYTPNDAHPEVEALNTGDTLQDSFQYRIRNTGGGEDIATLTINLHGANDHPDATNDTVSGTEDTPVHISTADLLANDTDVDNTGLSIVGVSNAIGGVVTLNGDGTISFTPSSNLTGSASFVYTMSDGTATSTALVTLNIAPVNDAPSAADNTYNTVSNTALTGVNLITDTDSTDGTDADIENDTLTVTKVNGMLFTANSNAVDYPAASGWMEVPLAHGTLYLQADGNLAYLPATDDSVGDSFSYVISDGADESAPAVVFLNVTDPGNTPAVVGGDDAGSVTEDATSPTLSDTGTLTVSDANAGQAYFLTNSSDITSNPGTLGSLSLTSDGQWTYTVDNALVQYLAAGDSLDEVFIVRTADGTQHQITVTIHGVNDAPTPGNPNDPDWNATDGRYEVITPEDTPRNGTIAASDLDQDTLGFSEQTGPAHGSLTLDPDTGAWTYTPDENFTGDDSFVVTVSDGNGGSVNVTVLVTVTPLNDPPVPGDVNDPDWNSADGRYEVITPEDTPRNGTIAASDLDQDTLGFSE</sequence>
<feature type="compositionally biased region" description="Low complexity" evidence="1">
    <location>
        <begin position="568"/>
        <end position="577"/>
    </location>
</feature>
<dbReference type="InterPro" id="IPR015919">
    <property type="entry name" value="Cadherin-like_sf"/>
</dbReference>
<dbReference type="Pfam" id="PF17892">
    <property type="entry name" value="Cadherin_5"/>
    <property type="match status" value="1"/>
</dbReference>
<feature type="compositionally biased region" description="Low complexity" evidence="1">
    <location>
        <begin position="875"/>
        <end position="895"/>
    </location>
</feature>
<evidence type="ECO:0000313" key="3">
    <source>
        <dbReference type="EMBL" id="MFC3684298.1"/>
    </source>
</evidence>
<dbReference type="NCBIfam" id="TIGR01965">
    <property type="entry name" value="VCBS_repeat"/>
    <property type="match status" value="5"/>
</dbReference>
<feature type="compositionally biased region" description="Acidic residues" evidence="1">
    <location>
        <begin position="73"/>
        <end position="82"/>
    </location>
</feature>
<dbReference type="InterPro" id="IPR010221">
    <property type="entry name" value="VCBS_dom"/>
</dbReference>
<feature type="compositionally biased region" description="Polar residues" evidence="1">
    <location>
        <begin position="863"/>
        <end position="874"/>
    </location>
</feature>
<gene>
    <name evidence="3" type="ORF">ACFOPI_11900</name>
</gene>
<accession>A0ABV7W7K2</accession>
<proteinExistence type="predicted"/>
<reference evidence="4" key="1">
    <citation type="journal article" date="2019" name="Int. J. Syst. Evol. Microbiol.">
        <title>The Global Catalogue of Microorganisms (GCM) 10K type strain sequencing project: providing services to taxonomists for standard genome sequencing and annotation.</title>
        <authorList>
            <consortium name="The Broad Institute Genomics Platform"/>
            <consortium name="The Broad Institute Genome Sequencing Center for Infectious Disease"/>
            <person name="Wu L."/>
            <person name="Ma J."/>
        </authorList>
    </citation>
    <scope>NUCLEOTIDE SEQUENCE [LARGE SCALE GENOMIC DNA]</scope>
    <source>
        <strain evidence="4">KCTC 42501</strain>
    </source>
</reference>
<dbReference type="Pfam" id="PF17963">
    <property type="entry name" value="Big_9"/>
    <property type="match status" value="3"/>
</dbReference>
<evidence type="ECO:0000256" key="1">
    <source>
        <dbReference type="SAM" id="MobiDB-lite"/>
    </source>
</evidence>
<dbReference type="InterPro" id="IPR040853">
    <property type="entry name" value="RapA2_cadherin-like"/>
</dbReference>
<feature type="region of interest" description="Disordered" evidence="1">
    <location>
        <begin position="1447"/>
        <end position="1472"/>
    </location>
</feature>
<dbReference type="EMBL" id="JBHRXX010000005">
    <property type="protein sequence ID" value="MFC3684298.1"/>
    <property type="molecule type" value="Genomic_DNA"/>
</dbReference>
<feature type="compositionally biased region" description="Low complexity" evidence="1">
    <location>
        <begin position="36"/>
        <end position="52"/>
    </location>
</feature>
<feature type="compositionally biased region" description="Polar residues" evidence="1">
    <location>
        <begin position="1228"/>
        <end position="1241"/>
    </location>
</feature>
<feature type="compositionally biased region" description="Polar residues" evidence="1">
    <location>
        <begin position="83"/>
        <end position="94"/>
    </location>
</feature>
<feature type="compositionally biased region" description="Basic and acidic residues" evidence="1">
    <location>
        <begin position="60"/>
        <end position="72"/>
    </location>
</feature>
<dbReference type="NCBIfam" id="NF012211">
    <property type="entry name" value="tand_rpt_95"/>
    <property type="match status" value="2"/>
</dbReference>
<dbReference type="InterPro" id="IPR041690">
    <property type="entry name" value="Cadherin_5"/>
</dbReference>